<reference evidence="2 3" key="1">
    <citation type="submission" date="2016-05" db="EMBL/GenBank/DDBJ databases">
        <title>Complete genome sequence of Novosphingobium guangzhouense SA925(T).</title>
        <authorList>
            <person name="Sha S."/>
        </authorList>
    </citation>
    <scope>NUCLEOTIDE SEQUENCE [LARGE SCALE GENOMIC DNA]</scope>
    <source>
        <strain evidence="2 3">SA925</strain>
    </source>
</reference>
<evidence type="ECO:0000256" key="1">
    <source>
        <dbReference type="SAM" id="SignalP"/>
    </source>
</evidence>
<evidence type="ECO:0000313" key="2">
    <source>
        <dbReference type="EMBL" id="PNU06779.1"/>
    </source>
</evidence>
<comment type="caution">
    <text evidence="2">The sequence shown here is derived from an EMBL/GenBank/DDBJ whole genome shotgun (WGS) entry which is preliminary data.</text>
</comment>
<accession>A0A2K2G6Y2</accession>
<name>A0A2K2G6Y2_9SPHN</name>
<organism evidence="2 3">
    <name type="scientific">Novosphingobium guangzhouense</name>
    <dbReference type="NCBI Taxonomy" id="1850347"/>
    <lineage>
        <taxon>Bacteria</taxon>
        <taxon>Pseudomonadati</taxon>
        <taxon>Pseudomonadota</taxon>
        <taxon>Alphaproteobacteria</taxon>
        <taxon>Sphingomonadales</taxon>
        <taxon>Sphingomonadaceae</taxon>
        <taxon>Novosphingobium</taxon>
    </lineage>
</organism>
<sequence length="136" mass="13839">MPVNASHTGKWGKTALISLGLGVFLGGASSASATSGPATRLVSCDAGSCLQVSGHRSDPAALVLLNGHPVTVEGRKAWKVVLPLPTVRAWSAPIARTIAVTVQDRDGGLADTLQADLPIGLLGHITELASLVVSSR</sequence>
<keyword evidence="3" id="KW-1185">Reference proteome</keyword>
<dbReference type="Proteomes" id="UP000236327">
    <property type="component" value="Unassembled WGS sequence"/>
</dbReference>
<dbReference type="EMBL" id="LYMM01000001">
    <property type="protein sequence ID" value="PNU06779.1"/>
    <property type="molecule type" value="Genomic_DNA"/>
</dbReference>
<feature type="signal peptide" evidence="1">
    <location>
        <begin position="1"/>
        <end position="33"/>
    </location>
</feature>
<dbReference type="AlphaFoldDB" id="A0A2K2G6Y2"/>
<protein>
    <submittedName>
        <fullName evidence="2">Uncharacterized protein</fullName>
    </submittedName>
</protein>
<feature type="chain" id="PRO_5014413612" evidence="1">
    <location>
        <begin position="34"/>
        <end position="136"/>
    </location>
</feature>
<evidence type="ECO:0000313" key="3">
    <source>
        <dbReference type="Proteomes" id="UP000236327"/>
    </source>
</evidence>
<keyword evidence="1" id="KW-0732">Signal</keyword>
<gene>
    <name evidence="2" type="ORF">A8V01_00925</name>
</gene>
<proteinExistence type="predicted"/>